<organism evidence="2 3">
    <name type="scientific">Lactuca sativa</name>
    <name type="common">Garden lettuce</name>
    <dbReference type="NCBI Taxonomy" id="4236"/>
    <lineage>
        <taxon>Eukaryota</taxon>
        <taxon>Viridiplantae</taxon>
        <taxon>Streptophyta</taxon>
        <taxon>Embryophyta</taxon>
        <taxon>Tracheophyta</taxon>
        <taxon>Spermatophyta</taxon>
        <taxon>Magnoliopsida</taxon>
        <taxon>eudicotyledons</taxon>
        <taxon>Gunneridae</taxon>
        <taxon>Pentapetalae</taxon>
        <taxon>asterids</taxon>
        <taxon>campanulids</taxon>
        <taxon>Asterales</taxon>
        <taxon>Asteraceae</taxon>
        <taxon>Cichorioideae</taxon>
        <taxon>Cichorieae</taxon>
        <taxon>Lactucinae</taxon>
        <taxon>Lactuca</taxon>
    </lineage>
</organism>
<protein>
    <submittedName>
        <fullName evidence="2">Uncharacterized protein</fullName>
    </submittedName>
</protein>
<evidence type="ECO:0000313" key="2">
    <source>
        <dbReference type="EMBL" id="KAJ0202276.1"/>
    </source>
</evidence>
<comment type="caution">
    <text evidence="2">The sequence shown here is derived from an EMBL/GenBank/DDBJ whole genome shotgun (WGS) entry which is preliminary data.</text>
</comment>
<dbReference type="EMBL" id="NBSK02000006">
    <property type="protein sequence ID" value="KAJ0202276.1"/>
    <property type="molecule type" value="Genomic_DNA"/>
</dbReference>
<proteinExistence type="predicted"/>
<evidence type="ECO:0000313" key="3">
    <source>
        <dbReference type="Proteomes" id="UP000235145"/>
    </source>
</evidence>
<dbReference type="Proteomes" id="UP000235145">
    <property type="component" value="Unassembled WGS sequence"/>
</dbReference>
<accession>A0A9R1V9N3</accession>
<keyword evidence="1" id="KW-0812">Transmembrane</keyword>
<reference evidence="2 3" key="1">
    <citation type="journal article" date="2017" name="Nat. Commun.">
        <title>Genome assembly with in vitro proximity ligation data and whole-genome triplication in lettuce.</title>
        <authorList>
            <person name="Reyes-Chin-Wo S."/>
            <person name="Wang Z."/>
            <person name="Yang X."/>
            <person name="Kozik A."/>
            <person name="Arikit S."/>
            <person name="Song C."/>
            <person name="Xia L."/>
            <person name="Froenicke L."/>
            <person name="Lavelle D.O."/>
            <person name="Truco M.J."/>
            <person name="Xia R."/>
            <person name="Zhu S."/>
            <person name="Xu C."/>
            <person name="Xu H."/>
            <person name="Xu X."/>
            <person name="Cox K."/>
            <person name="Korf I."/>
            <person name="Meyers B.C."/>
            <person name="Michelmore R.W."/>
        </authorList>
    </citation>
    <scope>NUCLEOTIDE SEQUENCE [LARGE SCALE GENOMIC DNA]</scope>
    <source>
        <strain evidence="3">cv. Salinas</strain>
        <tissue evidence="2">Seedlings</tissue>
    </source>
</reference>
<evidence type="ECO:0000256" key="1">
    <source>
        <dbReference type="SAM" id="Phobius"/>
    </source>
</evidence>
<gene>
    <name evidence="2" type="ORF">LSAT_V11C600303400</name>
</gene>
<sequence length="90" mass="10303">MIASFCVNCERGMYGLPFVFPQSMVFMCLIIVTRFRLFSFLNLIQIPSSRYADEDEIDYTPLASGFPGQVVHGFAALHEHQCYLQTGYHD</sequence>
<keyword evidence="1" id="KW-1133">Transmembrane helix</keyword>
<name>A0A9R1V9N3_LACSA</name>
<feature type="transmembrane region" description="Helical" evidence="1">
    <location>
        <begin position="24"/>
        <end position="44"/>
    </location>
</feature>
<keyword evidence="1" id="KW-0472">Membrane</keyword>
<dbReference type="AlphaFoldDB" id="A0A9R1V9N3"/>
<keyword evidence="3" id="KW-1185">Reference proteome</keyword>